<dbReference type="AlphaFoldDB" id="A0A4U7KY31"/>
<comment type="caution">
    <text evidence="1">The sequence shown here is derived from an EMBL/GenBank/DDBJ whole genome shotgun (WGS) entry which is preliminary data.</text>
</comment>
<dbReference type="Proteomes" id="UP000306050">
    <property type="component" value="Chromosome SGRAM_11"/>
</dbReference>
<name>A0A4U7KY31_9BASI</name>
<sequence>MIFRKARDGRGAKWAPRLVGSSFADAGFCGASANSGLFRFHDAISGAIGQEFMDETFVRDGMQAHVFAYDWLGRQFAVSSNLSETGERSSQERTVVVFSPFDMSITPLMHVDQFMDTLGLEMMVDFLQVDLFRAWRQKHGIDSLDLSHCAGTTVPAYCNGSLQLSNLTYDDMDVYLTFCSQTWNQMKRHPPGSAPPKLVCK</sequence>
<evidence type="ECO:0000313" key="1">
    <source>
        <dbReference type="EMBL" id="TKY89765.1"/>
    </source>
</evidence>
<reference evidence="1 2" key="1">
    <citation type="submission" date="2019-05" db="EMBL/GenBank/DDBJ databases">
        <title>Sporisorium graminicola CBS 10092 draft sequencing and annotation.</title>
        <authorList>
            <person name="Solano-Gonzalez S."/>
            <person name="Caddick M.X."/>
            <person name="Darby A."/>
        </authorList>
    </citation>
    <scope>NUCLEOTIDE SEQUENCE [LARGE SCALE GENOMIC DNA]</scope>
    <source>
        <strain evidence="1 2">CBS 10092</strain>
    </source>
</reference>
<proteinExistence type="predicted"/>
<dbReference type="KEGG" id="sgra:EX895_001550"/>
<gene>
    <name evidence="1" type="ORF">EX895_001550</name>
</gene>
<organism evidence="1 2">
    <name type="scientific">Sporisorium graminicola</name>
    <dbReference type="NCBI Taxonomy" id="280036"/>
    <lineage>
        <taxon>Eukaryota</taxon>
        <taxon>Fungi</taxon>
        <taxon>Dikarya</taxon>
        <taxon>Basidiomycota</taxon>
        <taxon>Ustilaginomycotina</taxon>
        <taxon>Ustilaginomycetes</taxon>
        <taxon>Ustilaginales</taxon>
        <taxon>Ustilaginaceae</taxon>
        <taxon>Sporisorium</taxon>
    </lineage>
</organism>
<evidence type="ECO:0000313" key="2">
    <source>
        <dbReference type="Proteomes" id="UP000306050"/>
    </source>
</evidence>
<accession>A0A4U7KY31</accession>
<dbReference type="EMBL" id="SRRM01000004">
    <property type="protein sequence ID" value="TKY89765.1"/>
    <property type="molecule type" value="Genomic_DNA"/>
</dbReference>
<dbReference type="RefSeq" id="XP_029741750.1">
    <property type="nucleotide sequence ID" value="XM_029882149.1"/>
</dbReference>
<dbReference type="GeneID" id="40724445"/>
<keyword evidence="2" id="KW-1185">Reference proteome</keyword>
<protein>
    <submittedName>
        <fullName evidence="1">Uncharacterized protein</fullName>
    </submittedName>
</protein>